<name>E3GZ09_METFV</name>
<protein>
    <submittedName>
        <fullName evidence="2">Pyridoxamine 5'-phosphate oxidase-related FMN-binding protein</fullName>
    </submittedName>
</protein>
<evidence type="ECO:0000313" key="2">
    <source>
        <dbReference type="EMBL" id="ADP77541.1"/>
    </source>
</evidence>
<feature type="domain" description="Pyridoxamine 5'-phosphate oxidase N-terminal" evidence="1">
    <location>
        <begin position="25"/>
        <end position="131"/>
    </location>
</feature>
<dbReference type="Pfam" id="PF01243">
    <property type="entry name" value="PNPOx_N"/>
    <property type="match status" value="1"/>
</dbReference>
<dbReference type="Proteomes" id="UP000002315">
    <property type="component" value="Chromosome"/>
</dbReference>
<dbReference type="KEGG" id="mfv:Mfer_0742"/>
<dbReference type="InterPro" id="IPR012349">
    <property type="entry name" value="Split_barrel_FMN-bd"/>
</dbReference>
<dbReference type="Gene3D" id="2.30.110.10">
    <property type="entry name" value="Electron Transport, Fmn-binding Protein, Chain A"/>
    <property type="match status" value="1"/>
</dbReference>
<keyword evidence="3" id="KW-1185">Reference proteome</keyword>
<evidence type="ECO:0000259" key="1">
    <source>
        <dbReference type="Pfam" id="PF01243"/>
    </source>
</evidence>
<dbReference type="PANTHER" id="PTHR40660">
    <property type="entry name" value="5'-PHOSPHATE OXIDASE PUTATIVE DOMAIN-CONTAINING PROTEIN-RELATED"/>
    <property type="match status" value="1"/>
</dbReference>
<gene>
    <name evidence="2" type="ordered locus">Mfer_0742</name>
</gene>
<organism evidence="2 3">
    <name type="scientific">Methanothermus fervidus (strain ATCC 43054 / DSM 2088 / JCM 10308 / V24 S)</name>
    <dbReference type="NCBI Taxonomy" id="523846"/>
    <lineage>
        <taxon>Archaea</taxon>
        <taxon>Methanobacteriati</taxon>
        <taxon>Methanobacteriota</taxon>
        <taxon>Methanomada group</taxon>
        <taxon>Methanobacteria</taxon>
        <taxon>Methanobacteriales</taxon>
        <taxon>Methanothermaceae</taxon>
        <taxon>Methanothermus</taxon>
    </lineage>
</organism>
<dbReference type="PANTHER" id="PTHR40660:SF1">
    <property type="entry name" value="5'-PHOSPHATE OXIDASE PUTATIVE DOMAIN-CONTAINING PROTEIN-RELATED"/>
    <property type="match status" value="1"/>
</dbReference>
<proteinExistence type="predicted"/>
<dbReference type="InterPro" id="IPR011576">
    <property type="entry name" value="Pyridox_Oxase_N"/>
</dbReference>
<accession>E3GZ09</accession>
<dbReference type="EMBL" id="CP002278">
    <property type="protein sequence ID" value="ADP77541.1"/>
    <property type="molecule type" value="Genomic_DNA"/>
</dbReference>
<dbReference type="AlphaFoldDB" id="E3GZ09"/>
<reference evidence="2 3" key="1">
    <citation type="journal article" date="2010" name="Stand. Genomic Sci.">
        <title>Complete genome sequence of Methanothermus fervidus type strain (V24S).</title>
        <authorList>
            <person name="Anderson I."/>
            <person name="Djao O.D."/>
            <person name="Misra M."/>
            <person name="Chertkov O."/>
            <person name="Nolan M."/>
            <person name="Lucas S."/>
            <person name="Lapidus A."/>
            <person name="Del Rio T.G."/>
            <person name="Tice H."/>
            <person name="Cheng J.F."/>
            <person name="Tapia R."/>
            <person name="Han C."/>
            <person name="Goodwin L."/>
            <person name="Pitluck S."/>
            <person name="Liolios K."/>
            <person name="Ivanova N."/>
            <person name="Mavromatis K."/>
            <person name="Mikhailova N."/>
            <person name="Pati A."/>
            <person name="Brambilla E."/>
            <person name="Chen A."/>
            <person name="Palaniappan K."/>
            <person name="Land M."/>
            <person name="Hauser L."/>
            <person name="Chang Y.J."/>
            <person name="Jeffries C.D."/>
            <person name="Sikorski J."/>
            <person name="Spring S."/>
            <person name="Rohde M."/>
            <person name="Eichinger K."/>
            <person name="Huber H."/>
            <person name="Wirth R."/>
            <person name="Goker M."/>
            <person name="Detter J.C."/>
            <person name="Woyke T."/>
            <person name="Bristow J."/>
            <person name="Eisen J.A."/>
            <person name="Markowitz V."/>
            <person name="Hugenholtz P."/>
            <person name="Klenk H.P."/>
            <person name="Kyrpides N.C."/>
        </authorList>
    </citation>
    <scope>NUCLEOTIDE SEQUENCE [LARGE SCALE GENOMIC DNA]</scope>
    <source>
        <strain evidence="3">ATCC 43054 / DSM 2088 / JCM 10308 / V24 S</strain>
    </source>
</reference>
<dbReference type="HOGENOM" id="CLU_118461_1_0_2"/>
<evidence type="ECO:0000313" key="3">
    <source>
        <dbReference type="Proteomes" id="UP000002315"/>
    </source>
</evidence>
<sequence>MVTKMVKLSKKIIEMFNNEYCDKNKPLIWVATTDNEGNPHLAPICFSKVINKNKILISINFAKKTLENIENGSKVAVASAIYYDGYLVKGSASVIKEGKYFDEVKSMVKERFGEKIKPQAAILVDVEEVYSLKPKPGKKKIKL</sequence>
<dbReference type="SUPFAM" id="SSF50475">
    <property type="entry name" value="FMN-binding split barrel"/>
    <property type="match status" value="1"/>
</dbReference>
<dbReference type="STRING" id="523846.Mfer_0742"/>